<geneLocation type="plasmid" evidence="2">
    <name>pColt5.8b</name>
</geneLocation>
<reference evidence="1" key="1">
    <citation type="submission" date="2018-12" db="EMBL/GenBank/DDBJ databases">
        <title>Three Rhizobium rhizogenes strains isolated from the same crown gall tumor carry diverse plasmids.</title>
        <authorList>
            <person name="Pulawska J."/>
            <person name="Kuzmanovic N."/>
        </authorList>
    </citation>
    <scope>NUCLEOTIDE SEQUENCE</scope>
    <source>
        <strain evidence="1">C5.7</strain>
        <strain evidence="2">Colt5.8</strain>
        <plasmid evidence="1">pC5.7b</plasmid>
        <plasmid evidence="2">pColt5.8b</plasmid>
    </source>
</reference>
<name>A0A7S5DQK3_RHIRH</name>
<dbReference type="EMBL" id="MK318968">
    <property type="protein sequence ID" value="QCL09233.1"/>
    <property type="molecule type" value="Genomic_DNA"/>
</dbReference>
<geneLocation type="plasmid" evidence="1">
    <name>pC5.7b</name>
</geneLocation>
<evidence type="ECO:0000313" key="1">
    <source>
        <dbReference type="EMBL" id="QCL09233.1"/>
    </source>
</evidence>
<proteinExistence type="predicted"/>
<dbReference type="EMBL" id="MK318972">
    <property type="protein sequence ID" value="QCL09866.1"/>
    <property type="molecule type" value="Genomic_DNA"/>
</dbReference>
<gene>
    <name evidence="1" type="ORF">pC5.7b_366</name>
    <name evidence="2" type="ORF">pC5.8b_376</name>
</gene>
<evidence type="ECO:0000313" key="2">
    <source>
        <dbReference type="EMBL" id="QCL09866.1"/>
    </source>
</evidence>
<organism evidence="1">
    <name type="scientific">Rhizobium rhizogenes</name>
    <name type="common">Agrobacterium rhizogenes</name>
    <dbReference type="NCBI Taxonomy" id="359"/>
    <lineage>
        <taxon>Bacteria</taxon>
        <taxon>Pseudomonadati</taxon>
        <taxon>Pseudomonadota</taxon>
        <taxon>Alphaproteobacteria</taxon>
        <taxon>Hyphomicrobiales</taxon>
        <taxon>Rhizobiaceae</taxon>
        <taxon>Rhizobium/Agrobacterium group</taxon>
        <taxon>Rhizobium</taxon>
    </lineage>
</organism>
<sequence length="40" mass="4504">MILPTSRSRRQDTNLRMNYAVAGSLAEDRPIALVCDPRLC</sequence>
<protein>
    <submittedName>
        <fullName evidence="1">Uncharacterized protein</fullName>
    </submittedName>
</protein>
<accession>A0A7S5DQK3</accession>
<dbReference type="AlphaFoldDB" id="A0A7S5DQK3"/>
<keyword evidence="1" id="KW-0614">Plasmid</keyword>